<evidence type="ECO:0000313" key="1">
    <source>
        <dbReference type="EMBL" id="HIU91139.1"/>
    </source>
</evidence>
<name>A0A9D1MX73_9BACT</name>
<gene>
    <name evidence="1" type="ORF">IAC72_03925</name>
</gene>
<reference evidence="1" key="1">
    <citation type="submission" date="2020-10" db="EMBL/GenBank/DDBJ databases">
        <authorList>
            <person name="Gilroy R."/>
        </authorList>
    </citation>
    <scope>NUCLEOTIDE SEQUENCE</scope>
    <source>
        <strain evidence="1">ChiHjej12B11-7776</strain>
    </source>
</reference>
<reference evidence="1" key="2">
    <citation type="journal article" date="2021" name="PeerJ">
        <title>Extensive microbial diversity within the chicken gut microbiome revealed by metagenomics and culture.</title>
        <authorList>
            <person name="Gilroy R."/>
            <person name="Ravi A."/>
            <person name="Getino M."/>
            <person name="Pursley I."/>
            <person name="Horton D.L."/>
            <person name="Alikhan N.F."/>
            <person name="Baker D."/>
            <person name="Gharbi K."/>
            <person name="Hall N."/>
            <person name="Watson M."/>
            <person name="Adriaenssens E.M."/>
            <person name="Foster-Nyarko E."/>
            <person name="Jarju S."/>
            <person name="Secka A."/>
            <person name="Antonio M."/>
            <person name="Oren A."/>
            <person name="Chaudhuri R.R."/>
            <person name="La Ragione R."/>
            <person name="Hildebrand F."/>
            <person name="Pallen M.J."/>
        </authorList>
    </citation>
    <scope>NUCLEOTIDE SEQUENCE</scope>
    <source>
        <strain evidence="1">ChiHjej12B11-7776</strain>
    </source>
</reference>
<proteinExistence type="predicted"/>
<dbReference type="AlphaFoldDB" id="A0A9D1MX73"/>
<organism evidence="1 2">
    <name type="scientific">Candidatus Fimimonas merdipullorum</name>
    <dbReference type="NCBI Taxonomy" id="2840822"/>
    <lineage>
        <taxon>Bacteria</taxon>
        <taxon>Pseudomonadati</taxon>
        <taxon>Myxococcota</taxon>
        <taxon>Myxococcia</taxon>
        <taxon>Myxococcales</taxon>
        <taxon>Cystobacterineae</taxon>
        <taxon>Myxococcaceae</taxon>
        <taxon>Myxococcaceae incertae sedis</taxon>
        <taxon>Candidatus Fimimonas</taxon>
    </lineage>
</organism>
<evidence type="ECO:0000313" key="2">
    <source>
        <dbReference type="Proteomes" id="UP000886852"/>
    </source>
</evidence>
<comment type="caution">
    <text evidence="1">The sequence shown here is derived from an EMBL/GenBank/DDBJ whole genome shotgun (WGS) entry which is preliminary data.</text>
</comment>
<dbReference type="EMBL" id="DVOC01000066">
    <property type="protein sequence ID" value="HIU91139.1"/>
    <property type="molecule type" value="Genomic_DNA"/>
</dbReference>
<accession>A0A9D1MX73</accession>
<dbReference type="Proteomes" id="UP000886852">
    <property type="component" value="Unassembled WGS sequence"/>
</dbReference>
<sequence length="72" mass="8440">MDVKKIQELLFKQLQADGYKKGRSWKGYEVYVPTYEQDTYSGFPLVVLSKEGETRVCTVDESIEYLEYCQSK</sequence>
<protein>
    <submittedName>
        <fullName evidence="1">Uncharacterized protein</fullName>
    </submittedName>
</protein>